<feature type="compositionally biased region" description="Low complexity" evidence="1">
    <location>
        <begin position="354"/>
        <end position="388"/>
    </location>
</feature>
<feature type="compositionally biased region" description="Basic residues" evidence="1">
    <location>
        <begin position="1"/>
        <end position="13"/>
    </location>
</feature>
<feature type="region of interest" description="Disordered" evidence="1">
    <location>
        <begin position="225"/>
        <end position="619"/>
    </location>
</feature>
<dbReference type="EMBL" id="DS027060">
    <property type="protein sequence ID" value="EAW06978.1"/>
    <property type="molecule type" value="Genomic_DNA"/>
</dbReference>
<reference evidence="2 3" key="1">
    <citation type="journal article" date="2008" name="PLoS Genet.">
        <title>Genomic islands in the pathogenic filamentous fungus Aspergillus fumigatus.</title>
        <authorList>
            <person name="Fedorova N.D."/>
            <person name="Khaldi N."/>
            <person name="Joardar V.S."/>
            <person name="Maiti R."/>
            <person name="Amedeo P."/>
            <person name="Anderson M.J."/>
            <person name="Crabtree J."/>
            <person name="Silva J.C."/>
            <person name="Badger J.H."/>
            <person name="Albarraq A."/>
            <person name="Angiuoli S."/>
            <person name="Bussey H."/>
            <person name="Bowyer P."/>
            <person name="Cotty P.J."/>
            <person name="Dyer P.S."/>
            <person name="Egan A."/>
            <person name="Galens K."/>
            <person name="Fraser-Liggett C.M."/>
            <person name="Haas B.J."/>
            <person name="Inman J.M."/>
            <person name="Kent R."/>
            <person name="Lemieux S."/>
            <person name="Malavazi I."/>
            <person name="Orvis J."/>
            <person name="Roemer T."/>
            <person name="Ronning C.M."/>
            <person name="Sundaram J.P."/>
            <person name="Sutton G."/>
            <person name="Turner G."/>
            <person name="Venter J.C."/>
            <person name="White O.R."/>
            <person name="Whitty B.R."/>
            <person name="Youngman P."/>
            <person name="Wolfe K.H."/>
            <person name="Goldman G.H."/>
            <person name="Wortman J.R."/>
            <person name="Jiang B."/>
            <person name="Denning D.W."/>
            <person name="Nierman W.C."/>
        </authorList>
    </citation>
    <scope>NUCLEOTIDE SEQUENCE [LARGE SCALE GENOMIC DNA]</scope>
    <source>
        <strain evidence="3">ATCC 1007 / CBS 513.65 / DSM 816 / NCTC 3887 / NRRL 1</strain>
    </source>
</reference>
<feature type="compositionally biased region" description="Low complexity" evidence="1">
    <location>
        <begin position="487"/>
        <end position="502"/>
    </location>
</feature>
<dbReference type="OMA" id="HPKRPYE"/>
<feature type="compositionally biased region" description="Basic and acidic residues" evidence="1">
    <location>
        <begin position="43"/>
        <end position="52"/>
    </location>
</feature>
<feature type="compositionally biased region" description="Basic and acidic residues" evidence="1">
    <location>
        <begin position="594"/>
        <end position="605"/>
    </location>
</feature>
<evidence type="ECO:0000313" key="3">
    <source>
        <dbReference type="Proteomes" id="UP000006701"/>
    </source>
</evidence>
<dbReference type="GeneID" id="4700277"/>
<evidence type="ECO:0000256" key="1">
    <source>
        <dbReference type="SAM" id="MobiDB-lite"/>
    </source>
</evidence>
<dbReference type="AlphaFoldDB" id="A1CUJ1"/>
<keyword evidence="3" id="KW-1185">Reference proteome</keyword>
<dbReference type="VEuPathDB" id="FungiDB:ACLA_086790"/>
<protein>
    <submittedName>
        <fullName evidence="2">Uncharacterized protein</fullName>
    </submittedName>
</protein>
<dbReference type="OrthoDB" id="4509259at2759"/>
<organism evidence="2 3">
    <name type="scientific">Aspergillus clavatus (strain ATCC 1007 / CBS 513.65 / DSM 816 / NCTC 3887 / NRRL 1 / QM 1276 / 107)</name>
    <dbReference type="NCBI Taxonomy" id="344612"/>
    <lineage>
        <taxon>Eukaryota</taxon>
        <taxon>Fungi</taxon>
        <taxon>Dikarya</taxon>
        <taxon>Ascomycota</taxon>
        <taxon>Pezizomycotina</taxon>
        <taxon>Eurotiomycetes</taxon>
        <taxon>Eurotiomycetidae</taxon>
        <taxon>Eurotiales</taxon>
        <taxon>Aspergillaceae</taxon>
        <taxon>Aspergillus</taxon>
        <taxon>Aspergillus subgen. Fumigati</taxon>
    </lineage>
</organism>
<evidence type="ECO:0000313" key="2">
    <source>
        <dbReference type="EMBL" id="EAW06978.1"/>
    </source>
</evidence>
<dbReference type="HOGENOM" id="CLU_493446_0_0_1"/>
<accession>A1CUJ1</accession>
<feature type="compositionally biased region" description="Basic and acidic residues" evidence="1">
    <location>
        <begin position="271"/>
        <end position="293"/>
    </location>
</feature>
<feature type="compositionally biased region" description="Polar residues" evidence="1">
    <location>
        <begin position="437"/>
        <end position="446"/>
    </location>
</feature>
<feature type="compositionally biased region" description="Low complexity" evidence="1">
    <location>
        <begin position="73"/>
        <end position="105"/>
    </location>
</feature>
<feature type="compositionally biased region" description="Low complexity" evidence="1">
    <location>
        <begin position="298"/>
        <end position="310"/>
    </location>
</feature>
<dbReference type="RefSeq" id="XP_001268404.1">
    <property type="nucleotide sequence ID" value="XM_001268403.1"/>
</dbReference>
<dbReference type="eggNOG" id="ENOG502T4ZV">
    <property type="taxonomic scope" value="Eukaryota"/>
</dbReference>
<feature type="compositionally biased region" description="Basic and acidic residues" evidence="1">
    <location>
        <begin position="427"/>
        <end position="436"/>
    </location>
</feature>
<feature type="region of interest" description="Disordered" evidence="1">
    <location>
        <begin position="1"/>
        <end position="153"/>
    </location>
</feature>
<dbReference type="KEGG" id="act:ACLA_086790"/>
<feature type="compositionally biased region" description="Low complexity" evidence="1">
    <location>
        <begin position="397"/>
        <end position="425"/>
    </location>
</feature>
<name>A1CUJ1_ASPCL</name>
<gene>
    <name evidence="2" type="ORF">ACLA_086790</name>
</gene>
<proteinExistence type="predicted"/>
<feature type="compositionally biased region" description="Basic and acidic residues" evidence="1">
    <location>
        <begin position="458"/>
        <end position="467"/>
    </location>
</feature>
<feature type="compositionally biased region" description="Basic and acidic residues" evidence="1">
    <location>
        <begin position="131"/>
        <end position="149"/>
    </location>
</feature>
<sequence>MPKKSGKGKKAKGKSGGGTAKKAPTVQDTVLTIVTVNRTPGHQVEDVVKGEGEGVTTESLAPGTATNVPSAAPPQVTETPETTETGDSSTEAAEAAEEPSSPGTAKTFPLTRPEPVDGDGTELRMPTSLPDSRETAVPEGTHTLEDAVDKTQASKAGLVGSLDGGESEGQAVLPETTAKESKLTAATTIPETAAPTPVVITDANAPVSEPVVTGETVGAAGTTGLAEKAAEGERAETGAIPTTLPERPKAKDTIEAASPSESVDSVGHAKRPYESSLFHKEEDHKPPKMPKVEEDLDAASAAKTSEAAPAVPTETEVPGEQKGEPLIVPGLGAEPSDKPFSDVEVSGFTAGQKATEPVTPAAEAAPSAPATTAPIGAETVTEPTPTVPGSTAESRTAEALAPTAAPTAAETAAATTSPAAPAAAAVGEDKQRKEIQETIQSFTEQRQAPAAKELQQQHQDKVQEKILETAPAKVTPETPTKAQPSVAAAAAAAAMRNKSAAAPSQATPSGVSGAETAGKAEERVQPESKVVAQEPTEGAAGKAQPETQQQVPTEAQAEPEAAVKDTQAQQEPTAAAKKSHEEAQTAVDQAQEAQRAEAARAEKRKSGLWSWLKRKVKGA</sequence>
<feature type="compositionally biased region" description="Polar residues" evidence="1">
    <location>
        <begin position="26"/>
        <end position="40"/>
    </location>
</feature>
<dbReference type="Proteomes" id="UP000006701">
    <property type="component" value="Unassembled WGS sequence"/>
</dbReference>